<gene>
    <name evidence="5" type="ORF">ACFFNY_34455</name>
</gene>
<keyword evidence="2" id="KW-0238">DNA-binding</keyword>
<evidence type="ECO:0000313" key="6">
    <source>
        <dbReference type="Proteomes" id="UP001589619"/>
    </source>
</evidence>
<evidence type="ECO:0000256" key="3">
    <source>
        <dbReference type="ARBA" id="ARBA00023163"/>
    </source>
</evidence>
<comment type="caution">
    <text evidence="5">The sequence shown here is derived from an EMBL/GenBank/DDBJ whole genome shotgun (WGS) entry which is preliminary data.</text>
</comment>
<dbReference type="PROSITE" id="PS01124">
    <property type="entry name" value="HTH_ARAC_FAMILY_2"/>
    <property type="match status" value="1"/>
</dbReference>
<dbReference type="InterPro" id="IPR037923">
    <property type="entry name" value="HTH-like"/>
</dbReference>
<dbReference type="PANTHER" id="PTHR43280">
    <property type="entry name" value="ARAC-FAMILY TRANSCRIPTIONAL REGULATOR"/>
    <property type="match status" value="1"/>
</dbReference>
<name>A0ABV5W944_9BACL</name>
<dbReference type="InterPro" id="IPR009057">
    <property type="entry name" value="Homeodomain-like_sf"/>
</dbReference>
<evidence type="ECO:0000259" key="4">
    <source>
        <dbReference type="PROSITE" id="PS01124"/>
    </source>
</evidence>
<evidence type="ECO:0000256" key="2">
    <source>
        <dbReference type="ARBA" id="ARBA00023125"/>
    </source>
</evidence>
<organism evidence="5 6">
    <name type="scientific">Paenibacillus hodogayensis</name>
    <dbReference type="NCBI Taxonomy" id="279208"/>
    <lineage>
        <taxon>Bacteria</taxon>
        <taxon>Bacillati</taxon>
        <taxon>Bacillota</taxon>
        <taxon>Bacilli</taxon>
        <taxon>Bacillales</taxon>
        <taxon>Paenibacillaceae</taxon>
        <taxon>Paenibacillus</taxon>
    </lineage>
</organism>
<dbReference type="CDD" id="cd02208">
    <property type="entry name" value="cupin_RmlC-like"/>
    <property type="match status" value="1"/>
</dbReference>
<reference evidence="5 6" key="1">
    <citation type="submission" date="2024-09" db="EMBL/GenBank/DDBJ databases">
        <authorList>
            <person name="Sun Q."/>
            <person name="Mori K."/>
        </authorList>
    </citation>
    <scope>NUCLEOTIDE SEQUENCE [LARGE SCALE GENOMIC DNA]</scope>
    <source>
        <strain evidence="5 6">JCM 12520</strain>
    </source>
</reference>
<dbReference type="EMBL" id="JBHMAG010000026">
    <property type="protein sequence ID" value="MFB9756696.1"/>
    <property type="molecule type" value="Genomic_DNA"/>
</dbReference>
<dbReference type="Pfam" id="PF02311">
    <property type="entry name" value="AraC_binding"/>
    <property type="match status" value="1"/>
</dbReference>
<protein>
    <submittedName>
        <fullName evidence="5">AraC family transcriptional regulator</fullName>
    </submittedName>
</protein>
<accession>A0ABV5W944</accession>
<dbReference type="SMART" id="SM00342">
    <property type="entry name" value="HTH_ARAC"/>
    <property type="match status" value="1"/>
</dbReference>
<dbReference type="InterPro" id="IPR018060">
    <property type="entry name" value="HTH_AraC"/>
</dbReference>
<sequence length="286" mass="33294">MELSITTLPQHVTAGHTVWPPGTKHFERRFDVYDVVFVKTGALYMTENGVPYEVKPGEVLVLEPGLLHYGHEASREETEMYWLHFVHSVPARIVDSGDIAWKTVLQAGTSRDVIPPQHVMILPKYASTDFQLFEPLLERLVRQQRMLTLERSLEAHVLMLQLLAQLQYSLCRQLAPQTRAISERAIHYLKQTMREPFRAKEMERELHFDYDYIARCFKKYTGMTPVKYVQHLRIEEAKSLLHRTDLPLAEIGERIGILDVNYLVRLFKEMTGTTPIRYRLAGRGYV</sequence>
<dbReference type="PROSITE" id="PS00041">
    <property type="entry name" value="HTH_ARAC_FAMILY_1"/>
    <property type="match status" value="1"/>
</dbReference>
<evidence type="ECO:0000256" key="1">
    <source>
        <dbReference type="ARBA" id="ARBA00023015"/>
    </source>
</evidence>
<dbReference type="InterPro" id="IPR003313">
    <property type="entry name" value="AraC-bd"/>
</dbReference>
<proteinExistence type="predicted"/>
<dbReference type="SUPFAM" id="SSF46689">
    <property type="entry name" value="Homeodomain-like"/>
    <property type="match status" value="2"/>
</dbReference>
<keyword evidence="1" id="KW-0805">Transcription regulation</keyword>
<dbReference type="RefSeq" id="WP_344904254.1">
    <property type="nucleotide sequence ID" value="NZ_BAAAYO010000001.1"/>
</dbReference>
<dbReference type="InterPro" id="IPR018062">
    <property type="entry name" value="HTH_AraC-typ_CS"/>
</dbReference>
<dbReference type="Gene3D" id="2.60.120.10">
    <property type="entry name" value="Jelly Rolls"/>
    <property type="match status" value="1"/>
</dbReference>
<keyword evidence="3" id="KW-0804">Transcription</keyword>
<dbReference type="Proteomes" id="UP001589619">
    <property type="component" value="Unassembled WGS sequence"/>
</dbReference>
<dbReference type="InterPro" id="IPR014710">
    <property type="entry name" value="RmlC-like_jellyroll"/>
</dbReference>
<dbReference type="Pfam" id="PF12833">
    <property type="entry name" value="HTH_18"/>
    <property type="match status" value="1"/>
</dbReference>
<evidence type="ECO:0000313" key="5">
    <source>
        <dbReference type="EMBL" id="MFB9756696.1"/>
    </source>
</evidence>
<feature type="domain" description="HTH araC/xylS-type" evidence="4">
    <location>
        <begin position="183"/>
        <end position="281"/>
    </location>
</feature>
<dbReference type="SUPFAM" id="SSF51215">
    <property type="entry name" value="Regulatory protein AraC"/>
    <property type="match status" value="1"/>
</dbReference>
<dbReference type="Gene3D" id="1.10.10.60">
    <property type="entry name" value="Homeodomain-like"/>
    <property type="match status" value="2"/>
</dbReference>
<keyword evidence="6" id="KW-1185">Reference proteome</keyword>
<dbReference type="PANTHER" id="PTHR43280:SF2">
    <property type="entry name" value="HTH-TYPE TRANSCRIPTIONAL REGULATOR EXSA"/>
    <property type="match status" value="1"/>
</dbReference>